<name>A0A110AZW1_9SPHI</name>
<dbReference type="InterPro" id="IPR013783">
    <property type="entry name" value="Ig-like_fold"/>
</dbReference>
<feature type="domain" description="Cadherin-like beta-sandwich-like" evidence="1">
    <location>
        <begin position="442"/>
        <end position="529"/>
    </location>
</feature>
<feature type="domain" description="Cadherin-like beta-sandwich-like" evidence="1">
    <location>
        <begin position="157"/>
        <end position="238"/>
    </location>
</feature>
<dbReference type="RefSeq" id="WP_096349412.1">
    <property type="nucleotide sequence ID" value="NZ_AP017313.1"/>
</dbReference>
<gene>
    <name evidence="2" type="ORF">MgSA37_00197</name>
</gene>
<reference evidence="2 3" key="1">
    <citation type="submission" date="2015-12" db="EMBL/GenBank/DDBJ databases">
        <title>Genome sequence of Mucilaginibacter gotjawali.</title>
        <authorList>
            <person name="Lee J.S."/>
            <person name="Lee K.C."/>
            <person name="Kim K.K."/>
            <person name="Lee B.W."/>
        </authorList>
    </citation>
    <scope>NUCLEOTIDE SEQUENCE [LARGE SCALE GENOMIC DNA]</scope>
    <source>
        <strain evidence="2 3">SA3-7</strain>
    </source>
</reference>
<dbReference type="AlphaFoldDB" id="A0A110AZW1"/>
<dbReference type="EMBL" id="AP017313">
    <property type="protein sequence ID" value="BAU52047.1"/>
    <property type="molecule type" value="Genomic_DNA"/>
</dbReference>
<sequence>MKKSQCLQSKGFSSGGIKLPIRQLLFIAVFFTITAPLKLFAQDAVNDNLSVLQVSAGALNPLFNPAKTVYAVKVNTLTTNITVTPVTAISGETVVINGTTVASGSPTAPIALAVGDNSITATVTARDGVTQKTYSITVTRAASSNNNLAELQLAGVTKSMAFSASVTNYAASVGNAVTSVTINARAQDANASVTVNGTYPISGITFDAVSLAVGVNQINIVVTAQNGTTKTYTVLVTRAQSSDATLSDLSLSGMTLQRRFNPGVNTYATSVRNTITSTTVTLQINSPDATATVNGSPLTSGTPSTPINLNVGVNTISIAVTAQNGALNTYTVTVTRAPSTNDNLAGLRVNAGTLAPVFDHTIASYADTVTLATPNIAVKPFTASNVAIVTVNGATVASGSWSAPIALAPGSNTITIEVKAESGDIKDYILTVIKQNPTDGNLSDLQITESTISPAFNTDTLNYTTTVSSDTQYAHVAGFTVDPNAEVVINGENLSSGTFFPLYLSDGANLTTIVVKGSDGGRRTYRLIIIKPGDPDFTVSSIQLSSGALSPAFDPSVTYYTASVDSTVSSITVTATNNGTVGTMYVNNAVTASGVPSYSIPLHFGTNYVGVTIVNNIPIAKTYLMAIYRPGGSGFGLLNSAYQPLIVAQQPDKPLLTDAEVAVHPAISPNGDGINDFLIIDGIDKYPDNNLSIMTTSGEPVFEAKGYNNSSKAFDGHSSKNGALQRAGTYFYTLSYTVNGITKRKTGYIILKY</sequence>
<feature type="domain" description="Cadherin-like beta-sandwich-like" evidence="1">
    <location>
        <begin position="350"/>
        <end position="434"/>
    </location>
</feature>
<dbReference type="KEGG" id="mgot:MgSA37_00197"/>
<evidence type="ECO:0000259" key="1">
    <source>
        <dbReference type="Pfam" id="PF12733"/>
    </source>
</evidence>
<feature type="domain" description="Cadherin-like beta-sandwich-like" evidence="1">
    <location>
        <begin position="54"/>
        <end position="140"/>
    </location>
</feature>
<proteinExistence type="predicted"/>
<dbReference type="Gene3D" id="2.60.40.10">
    <property type="entry name" value="Immunoglobulins"/>
    <property type="match status" value="1"/>
</dbReference>
<evidence type="ECO:0000313" key="2">
    <source>
        <dbReference type="EMBL" id="BAU52047.1"/>
    </source>
</evidence>
<dbReference type="Proteomes" id="UP000218263">
    <property type="component" value="Chromosome"/>
</dbReference>
<dbReference type="InterPro" id="IPR025883">
    <property type="entry name" value="Cadherin-like_domain"/>
</dbReference>
<feature type="domain" description="Cadherin-like beta-sandwich-like" evidence="1">
    <location>
        <begin position="544"/>
        <end position="629"/>
    </location>
</feature>
<feature type="domain" description="Cadherin-like beta-sandwich-like" evidence="1">
    <location>
        <begin position="246"/>
        <end position="336"/>
    </location>
</feature>
<dbReference type="Pfam" id="PF12733">
    <property type="entry name" value="Cadherin-like"/>
    <property type="match status" value="6"/>
</dbReference>
<accession>A0A110AZW1</accession>
<evidence type="ECO:0000313" key="3">
    <source>
        <dbReference type="Proteomes" id="UP000218263"/>
    </source>
</evidence>
<dbReference type="Pfam" id="PF13585">
    <property type="entry name" value="CHU_C"/>
    <property type="match status" value="1"/>
</dbReference>
<keyword evidence="3" id="KW-1185">Reference proteome</keyword>
<organism evidence="2 3">
    <name type="scientific">Mucilaginibacter gotjawali</name>
    <dbReference type="NCBI Taxonomy" id="1550579"/>
    <lineage>
        <taxon>Bacteria</taxon>
        <taxon>Pseudomonadati</taxon>
        <taxon>Bacteroidota</taxon>
        <taxon>Sphingobacteriia</taxon>
        <taxon>Sphingobacteriales</taxon>
        <taxon>Sphingobacteriaceae</taxon>
        <taxon>Mucilaginibacter</taxon>
    </lineage>
</organism>
<dbReference type="OrthoDB" id="9765926at2"/>
<protein>
    <submittedName>
        <fullName evidence="2">Cadherin-like beta sandwich domain protein</fullName>
    </submittedName>
</protein>